<dbReference type="AlphaFoldDB" id="A0A8J5L3L6"/>
<dbReference type="EMBL" id="JACMSC010000008">
    <property type="protein sequence ID" value="KAG6510460.1"/>
    <property type="molecule type" value="Genomic_DNA"/>
</dbReference>
<feature type="compositionally biased region" description="Basic residues" evidence="1">
    <location>
        <begin position="173"/>
        <end position="188"/>
    </location>
</feature>
<protein>
    <submittedName>
        <fullName evidence="2">Uncharacterized protein</fullName>
    </submittedName>
</protein>
<name>A0A8J5L3L6_ZINOF</name>
<organism evidence="2 3">
    <name type="scientific">Zingiber officinale</name>
    <name type="common">Ginger</name>
    <name type="synonym">Amomum zingiber</name>
    <dbReference type="NCBI Taxonomy" id="94328"/>
    <lineage>
        <taxon>Eukaryota</taxon>
        <taxon>Viridiplantae</taxon>
        <taxon>Streptophyta</taxon>
        <taxon>Embryophyta</taxon>
        <taxon>Tracheophyta</taxon>
        <taxon>Spermatophyta</taxon>
        <taxon>Magnoliopsida</taxon>
        <taxon>Liliopsida</taxon>
        <taxon>Zingiberales</taxon>
        <taxon>Zingiberaceae</taxon>
        <taxon>Zingiber</taxon>
    </lineage>
</organism>
<dbReference type="Proteomes" id="UP000734854">
    <property type="component" value="Unassembled WGS sequence"/>
</dbReference>
<proteinExistence type="predicted"/>
<evidence type="ECO:0000313" key="3">
    <source>
        <dbReference type="Proteomes" id="UP000734854"/>
    </source>
</evidence>
<keyword evidence="3" id="KW-1185">Reference proteome</keyword>
<sequence length="188" mass="21857">MYGLNQEEHEGDLHAPAEPITKAEVKQVQRAIHALTSRILEGQAMESQSMPCRMINFIQVGKPTILVGIGVPFNATYILDEFPRWRVDPSDGGGVDQTMIMRAMQQEFERMNVMFNEIRDRLDRHEDQLEQLQREPLPRHRRPDQRPHFAPNVPDDDYDDGASNEVVSNATWRRARAIRPKRPRHVQR</sequence>
<comment type="caution">
    <text evidence="2">The sequence shown here is derived from an EMBL/GenBank/DDBJ whole genome shotgun (WGS) entry which is preliminary data.</text>
</comment>
<gene>
    <name evidence="2" type="ORF">ZIOFF_028483</name>
</gene>
<feature type="region of interest" description="Disordered" evidence="1">
    <location>
        <begin position="132"/>
        <end position="188"/>
    </location>
</feature>
<accession>A0A8J5L3L6</accession>
<evidence type="ECO:0000313" key="2">
    <source>
        <dbReference type="EMBL" id="KAG6510460.1"/>
    </source>
</evidence>
<evidence type="ECO:0000256" key="1">
    <source>
        <dbReference type="SAM" id="MobiDB-lite"/>
    </source>
</evidence>
<reference evidence="2 3" key="1">
    <citation type="submission" date="2020-08" db="EMBL/GenBank/DDBJ databases">
        <title>Plant Genome Project.</title>
        <authorList>
            <person name="Zhang R.-G."/>
        </authorList>
    </citation>
    <scope>NUCLEOTIDE SEQUENCE [LARGE SCALE GENOMIC DNA]</scope>
    <source>
        <tissue evidence="2">Rhizome</tissue>
    </source>
</reference>